<organism evidence="1">
    <name type="scientific">Ophidiomyces ophidiicola</name>
    <dbReference type="NCBI Taxonomy" id="1387563"/>
    <lineage>
        <taxon>Eukaryota</taxon>
        <taxon>Fungi</taxon>
        <taxon>Dikarya</taxon>
        <taxon>Ascomycota</taxon>
        <taxon>Pezizomycotina</taxon>
        <taxon>Eurotiomycetes</taxon>
        <taxon>Eurotiomycetidae</taxon>
        <taxon>Onygenales</taxon>
        <taxon>Onygenaceae</taxon>
        <taxon>Ophidiomyces</taxon>
    </lineage>
</organism>
<accession>A0ACB8UV53</accession>
<name>A0ACB8UV53_9EURO</name>
<gene>
    <name evidence="1" type="ORF">LOY88_003980</name>
</gene>
<protein>
    <submittedName>
        <fullName evidence="1">Uncharacterized protein</fullName>
    </submittedName>
</protein>
<dbReference type="EMBL" id="JALBCA010000056">
    <property type="protein sequence ID" value="KAI2385599.1"/>
    <property type="molecule type" value="Genomic_DNA"/>
</dbReference>
<sequence>MRSTIVFALGAFVAAVAADRENPFNVPPGGYQFQANIPTTLTWRPTTSSTVTIKLQKAGDITPSSGIVLARRYPLYCDMLSSQTPNFTSAHIANTGSFAFVPPANLGPGSDYTIQIVDDKNPANINFTPQFAVSGTTGTGTALTGVPSPTASPSSSPTPSSSLSMTISSMISTVSSSVSSSAHSASSSASSTSSSSSSSARPSSSSSSSLTSTTARPSQTEQVPNPNGASSLVLPGSLLSAVFGLMALL</sequence>
<evidence type="ECO:0000313" key="1">
    <source>
        <dbReference type="EMBL" id="KAI2385599.1"/>
    </source>
</evidence>
<reference evidence="1" key="1">
    <citation type="journal article" date="2022" name="bioRxiv">
        <title>Population genetic analysis of Ophidiomyces ophidiicola, the causative agent of snake fungal disease, indicates recent introductions to the USA.</title>
        <authorList>
            <person name="Ladner J.T."/>
            <person name="Palmer J.M."/>
            <person name="Ettinger C.L."/>
            <person name="Stajich J.E."/>
            <person name="Farrell T.M."/>
            <person name="Glorioso B.M."/>
            <person name="Lawson B."/>
            <person name="Price S.J."/>
            <person name="Stengle A.G."/>
            <person name="Grear D.A."/>
            <person name="Lorch J.M."/>
        </authorList>
    </citation>
    <scope>NUCLEOTIDE SEQUENCE</scope>
    <source>
        <strain evidence="1">NWHC 24266-5</strain>
    </source>
</reference>
<proteinExistence type="predicted"/>
<comment type="caution">
    <text evidence="1">The sequence shown here is derived from an EMBL/GenBank/DDBJ whole genome shotgun (WGS) entry which is preliminary data.</text>
</comment>